<keyword evidence="4" id="KW-1185">Reference proteome</keyword>
<dbReference type="Pfam" id="PF12937">
    <property type="entry name" value="F-box-like"/>
    <property type="match status" value="1"/>
</dbReference>
<proteinExistence type="predicted"/>
<dbReference type="AlphaFoldDB" id="A0A8H6ZY29"/>
<dbReference type="SUPFAM" id="SSF50978">
    <property type="entry name" value="WD40 repeat-like"/>
    <property type="match status" value="1"/>
</dbReference>
<dbReference type="RefSeq" id="XP_036630559.1">
    <property type="nucleotide sequence ID" value="XM_036776939.1"/>
</dbReference>
<dbReference type="PANTHER" id="PTHR12874">
    <property type="entry name" value="F-BOX ONLY PROTEIN 48-RELATED"/>
    <property type="match status" value="1"/>
</dbReference>
<dbReference type="InterPro" id="IPR015943">
    <property type="entry name" value="WD40/YVTN_repeat-like_dom_sf"/>
</dbReference>
<dbReference type="PROSITE" id="PS50181">
    <property type="entry name" value="FBOX"/>
    <property type="match status" value="1"/>
</dbReference>
<reference evidence="3" key="1">
    <citation type="submission" date="2019-07" db="EMBL/GenBank/DDBJ databases">
        <authorList>
            <person name="Palmer J.M."/>
        </authorList>
    </citation>
    <scope>NUCLEOTIDE SEQUENCE</scope>
    <source>
        <strain evidence="3">PC9</strain>
    </source>
</reference>
<accession>A0A8H6ZY29</accession>
<evidence type="ECO:0000313" key="4">
    <source>
        <dbReference type="Proteomes" id="UP000623687"/>
    </source>
</evidence>
<dbReference type="PANTHER" id="PTHR12874:SF9">
    <property type="entry name" value="F-BOX ONLY PROTEIN 48"/>
    <property type="match status" value="1"/>
</dbReference>
<dbReference type="GeneID" id="59377226"/>
<dbReference type="Gene3D" id="1.20.1280.50">
    <property type="match status" value="1"/>
</dbReference>
<dbReference type="GO" id="GO:0031146">
    <property type="term" value="P:SCF-dependent proteasomal ubiquitin-dependent protein catabolic process"/>
    <property type="evidence" value="ECO:0007669"/>
    <property type="project" value="TreeGrafter"/>
</dbReference>
<dbReference type="Gene3D" id="2.130.10.10">
    <property type="entry name" value="YVTN repeat-like/Quinoprotein amine dehydrogenase"/>
    <property type="match status" value="1"/>
</dbReference>
<organism evidence="3 4">
    <name type="scientific">Pleurotus ostreatus</name>
    <name type="common">Oyster mushroom</name>
    <name type="synonym">White-rot fungus</name>
    <dbReference type="NCBI Taxonomy" id="5322"/>
    <lineage>
        <taxon>Eukaryota</taxon>
        <taxon>Fungi</taxon>
        <taxon>Dikarya</taxon>
        <taxon>Basidiomycota</taxon>
        <taxon>Agaricomycotina</taxon>
        <taxon>Agaricomycetes</taxon>
        <taxon>Agaricomycetidae</taxon>
        <taxon>Agaricales</taxon>
        <taxon>Pleurotineae</taxon>
        <taxon>Pleurotaceae</taxon>
        <taxon>Pleurotus</taxon>
    </lineage>
</organism>
<gene>
    <name evidence="3" type="ORF">PC9H_007408</name>
</gene>
<dbReference type="EMBL" id="JACETU010000005">
    <property type="protein sequence ID" value="KAF7428187.1"/>
    <property type="molecule type" value="Genomic_DNA"/>
</dbReference>
<name>A0A8H6ZY29_PLEOS</name>
<evidence type="ECO:0000259" key="2">
    <source>
        <dbReference type="PROSITE" id="PS50181"/>
    </source>
</evidence>
<sequence length="571" mass="62845">MPTTRKRSLSPAAAILPPPKRREFLLNTKPPDPDKTGLERLYDELIVHIFSYLSYADLCAAQAASRNWYRLASDNHIWKSLYLSAFGRTRLRGARGFVDRTDGRVVRPLPGRAKGHEDTKDWKWMFRISSNWRRGRCNVEQLHEPVEGDTANSEDNCHVLLAGPLIISASAQITSSPVICIYKPAVNADNTPTTTLSCPSAHNLPCSVTTLALDQSHPRASNTLKVVAFLSSGEFLVFDINHEDPAKSTRKLLYVPTHRPGQHRLADRTSPIVQAVYHHPLLISLSKTFQLSIYDLSNNGAQHMQTLSSYTSYPPTSFVLSTPTPTTYKLVMAYAIPVYPSHWTVGATELIIAAHSPSRSSLSESSEPPSPSSVFGPGPLSSPLTVVSSRTARALDVPPGFIDDNKLRLMREQWGRKVAHVADTQTDGKWLVLAPAPREMSSDTHHRIASASATPPLRSSTTLQLYRLSLPSAPARPHSTGQSKITFVRYLEGQTSPVCALALADGRCVSLGMNGSIWVWDLENGTGAEVAAPTSIPYHLGWEARPGSVVFDDRRIITADRDGIVVRRFDI</sequence>
<dbReference type="InterPro" id="IPR036322">
    <property type="entry name" value="WD40_repeat_dom_sf"/>
</dbReference>
<feature type="region of interest" description="Disordered" evidence="1">
    <location>
        <begin position="359"/>
        <end position="378"/>
    </location>
</feature>
<dbReference type="GO" id="GO:0005737">
    <property type="term" value="C:cytoplasm"/>
    <property type="evidence" value="ECO:0007669"/>
    <property type="project" value="TreeGrafter"/>
</dbReference>
<protein>
    <recommendedName>
        <fullName evidence="2">F-box domain-containing protein</fullName>
    </recommendedName>
</protein>
<dbReference type="GO" id="GO:0019005">
    <property type="term" value="C:SCF ubiquitin ligase complex"/>
    <property type="evidence" value="ECO:0007669"/>
    <property type="project" value="TreeGrafter"/>
</dbReference>
<dbReference type="InterPro" id="IPR036047">
    <property type="entry name" value="F-box-like_dom_sf"/>
</dbReference>
<dbReference type="VEuPathDB" id="FungiDB:PC9H_007408"/>
<evidence type="ECO:0000256" key="1">
    <source>
        <dbReference type="SAM" id="MobiDB-lite"/>
    </source>
</evidence>
<dbReference type="SUPFAM" id="SSF81383">
    <property type="entry name" value="F-box domain"/>
    <property type="match status" value="1"/>
</dbReference>
<dbReference type="Proteomes" id="UP000623687">
    <property type="component" value="Unassembled WGS sequence"/>
</dbReference>
<comment type="caution">
    <text evidence="3">The sequence shown here is derived from an EMBL/GenBank/DDBJ whole genome shotgun (WGS) entry which is preliminary data.</text>
</comment>
<feature type="domain" description="F-box" evidence="2">
    <location>
        <begin position="35"/>
        <end position="81"/>
    </location>
</feature>
<dbReference type="OrthoDB" id="3219396at2759"/>
<dbReference type="SMART" id="SM00256">
    <property type="entry name" value="FBOX"/>
    <property type="match status" value="1"/>
</dbReference>
<evidence type="ECO:0000313" key="3">
    <source>
        <dbReference type="EMBL" id="KAF7428187.1"/>
    </source>
</evidence>
<dbReference type="InterPro" id="IPR001810">
    <property type="entry name" value="F-box_dom"/>
</dbReference>